<evidence type="ECO:0000313" key="1">
    <source>
        <dbReference type="EMBL" id="KAG0443998.1"/>
    </source>
</evidence>
<organism evidence="1 2">
    <name type="scientific">Ixodes persulcatus</name>
    <name type="common">Taiga tick</name>
    <dbReference type="NCBI Taxonomy" id="34615"/>
    <lineage>
        <taxon>Eukaryota</taxon>
        <taxon>Metazoa</taxon>
        <taxon>Ecdysozoa</taxon>
        <taxon>Arthropoda</taxon>
        <taxon>Chelicerata</taxon>
        <taxon>Arachnida</taxon>
        <taxon>Acari</taxon>
        <taxon>Parasitiformes</taxon>
        <taxon>Ixodida</taxon>
        <taxon>Ixodoidea</taxon>
        <taxon>Ixodidae</taxon>
        <taxon>Ixodinae</taxon>
        <taxon>Ixodes</taxon>
    </lineage>
</organism>
<protein>
    <submittedName>
        <fullName evidence="1">Uncharacterized protein</fullName>
    </submittedName>
</protein>
<comment type="caution">
    <text evidence="1">The sequence shown here is derived from an EMBL/GenBank/DDBJ whole genome shotgun (WGS) entry which is preliminary data.</text>
</comment>
<sequence length="432" mass="47001">IKKMVAAGKSRHTEELNSWMKAAVNHLYSCAGTSARNQDLILAKWESLMAHVADIHSHPDPLFPECEHGELYKKWLQEESEAVDKLNHYILPTKLSPLKPPSQVASRCRESYGKTGIQTVYGTSGVSGPSQDKCNTCSEWMTNFRLAYAACASHQERCRLLTLLPPSLTRKEIKSAVPEATRYLINKSRKLRDDHGVWSIPDPYSRCKMSWLYVLEGGFYLSWPGNTLEVPLAAEAARNRATYSRLFRGDFSLPYGFAAFDHQPMKPEKVAFQDVINGVAVDAASPIQLPEAELLHCLIQTGHDPATLQALAGLSSKEIFAVKGGLMSGLRTTSFLGSGWNGVLGSMAFDLDLEDTEPSAACLVLLELEESGQLPTSEQLVPPGTAASQGASSTDGNPAHRNGAGGQRACMSQQSRAYIAAVGAPLLPNESV</sequence>
<dbReference type="Proteomes" id="UP000805193">
    <property type="component" value="Unassembled WGS sequence"/>
</dbReference>
<accession>A0AC60QZX7</accession>
<name>A0AC60QZX7_IXOPE</name>
<evidence type="ECO:0000313" key="2">
    <source>
        <dbReference type="Proteomes" id="UP000805193"/>
    </source>
</evidence>
<gene>
    <name evidence="1" type="ORF">HPB47_014287</name>
</gene>
<proteinExistence type="predicted"/>
<keyword evidence="2" id="KW-1185">Reference proteome</keyword>
<dbReference type="EMBL" id="JABSTQ010002629">
    <property type="protein sequence ID" value="KAG0443998.1"/>
    <property type="molecule type" value="Genomic_DNA"/>
</dbReference>
<feature type="non-terminal residue" evidence="1">
    <location>
        <position position="1"/>
    </location>
</feature>
<reference evidence="1 2" key="1">
    <citation type="journal article" date="2020" name="Cell">
        <title>Large-Scale Comparative Analyses of Tick Genomes Elucidate Their Genetic Diversity and Vector Capacities.</title>
        <authorList>
            <consortium name="Tick Genome and Microbiome Consortium (TIGMIC)"/>
            <person name="Jia N."/>
            <person name="Wang J."/>
            <person name="Shi W."/>
            <person name="Du L."/>
            <person name="Sun Y."/>
            <person name="Zhan W."/>
            <person name="Jiang J.F."/>
            <person name="Wang Q."/>
            <person name="Zhang B."/>
            <person name="Ji P."/>
            <person name="Bell-Sakyi L."/>
            <person name="Cui X.M."/>
            <person name="Yuan T.T."/>
            <person name="Jiang B.G."/>
            <person name="Yang W.F."/>
            <person name="Lam T.T."/>
            <person name="Chang Q.C."/>
            <person name="Ding S.J."/>
            <person name="Wang X.J."/>
            <person name="Zhu J.G."/>
            <person name="Ruan X.D."/>
            <person name="Zhao L."/>
            <person name="Wei J.T."/>
            <person name="Ye R.Z."/>
            <person name="Que T.C."/>
            <person name="Du C.H."/>
            <person name="Zhou Y.H."/>
            <person name="Cheng J.X."/>
            <person name="Dai P.F."/>
            <person name="Guo W.B."/>
            <person name="Han X.H."/>
            <person name="Huang E.J."/>
            <person name="Li L.F."/>
            <person name="Wei W."/>
            <person name="Gao Y.C."/>
            <person name="Liu J.Z."/>
            <person name="Shao H.Z."/>
            <person name="Wang X."/>
            <person name="Wang C.C."/>
            <person name="Yang T.C."/>
            <person name="Huo Q.B."/>
            <person name="Li W."/>
            <person name="Chen H.Y."/>
            <person name="Chen S.E."/>
            <person name="Zhou L.G."/>
            <person name="Ni X.B."/>
            <person name="Tian J.H."/>
            <person name="Sheng Y."/>
            <person name="Liu T."/>
            <person name="Pan Y.S."/>
            <person name="Xia L.Y."/>
            <person name="Li J."/>
            <person name="Zhao F."/>
            <person name="Cao W.C."/>
        </authorList>
    </citation>
    <scope>NUCLEOTIDE SEQUENCE [LARGE SCALE GENOMIC DNA]</scope>
    <source>
        <strain evidence="1">Iper-2018</strain>
    </source>
</reference>